<sequence>MAQYVALLDHYGLYSVFDNSAVKLDGIQSSSLEPTNSELTSYKQTQQNRSRISISGFQFSCLVGQKDKTKPSVYQGNNRFALIHHIPNTSRIMLLVGKQETSLDEIQNIMHSLQQQHIFQPTQETREFQ</sequence>
<dbReference type="Proteomes" id="UP000008144">
    <property type="component" value="Chromosome 4"/>
</dbReference>
<protein>
    <submittedName>
        <fullName evidence="1">Uncharacterized LOC104265624</fullName>
    </submittedName>
</protein>
<dbReference type="InParanoid" id="H2XZ30"/>
<reference evidence="2" key="1">
    <citation type="journal article" date="2002" name="Science">
        <title>The draft genome of Ciona intestinalis: insights into chordate and vertebrate origins.</title>
        <authorList>
            <person name="Dehal P."/>
            <person name="Satou Y."/>
            <person name="Campbell R.K."/>
            <person name="Chapman J."/>
            <person name="Degnan B."/>
            <person name="De Tomaso A."/>
            <person name="Davidson B."/>
            <person name="Di Gregorio A."/>
            <person name="Gelpke M."/>
            <person name="Goodstein D.M."/>
            <person name="Harafuji N."/>
            <person name="Hastings K.E."/>
            <person name="Ho I."/>
            <person name="Hotta K."/>
            <person name="Huang W."/>
            <person name="Kawashima T."/>
            <person name="Lemaire P."/>
            <person name="Martinez D."/>
            <person name="Meinertzhagen I.A."/>
            <person name="Necula S."/>
            <person name="Nonaka M."/>
            <person name="Putnam N."/>
            <person name="Rash S."/>
            <person name="Saiga H."/>
            <person name="Satake M."/>
            <person name="Terry A."/>
            <person name="Yamada L."/>
            <person name="Wang H.G."/>
            <person name="Awazu S."/>
            <person name="Azumi K."/>
            <person name="Boore J."/>
            <person name="Branno M."/>
            <person name="Chin-Bow S."/>
            <person name="DeSantis R."/>
            <person name="Doyle S."/>
            <person name="Francino P."/>
            <person name="Keys D.N."/>
            <person name="Haga S."/>
            <person name="Hayashi H."/>
            <person name="Hino K."/>
            <person name="Imai K.S."/>
            <person name="Inaba K."/>
            <person name="Kano S."/>
            <person name="Kobayashi K."/>
            <person name="Kobayashi M."/>
            <person name="Lee B.I."/>
            <person name="Makabe K.W."/>
            <person name="Manohar C."/>
            <person name="Matassi G."/>
            <person name="Medina M."/>
            <person name="Mochizuki Y."/>
            <person name="Mount S."/>
            <person name="Morishita T."/>
            <person name="Miura S."/>
            <person name="Nakayama A."/>
            <person name="Nishizaka S."/>
            <person name="Nomoto H."/>
            <person name="Ohta F."/>
            <person name="Oishi K."/>
            <person name="Rigoutsos I."/>
            <person name="Sano M."/>
            <person name="Sasaki A."/>
            <person name="Sasakura Y."/>
            <person name="Shoguchi E."/>
            <person name="Shin-i T."/>
            <person name="Spagnuolo A."/>
            <person name="Stainier D."/>
            <person name="Suzuki M.M."/>
            <person name="Tassy O."/>
            <person name="Takatori N."/>
            <person name="Tokuoka M."/>
            <person name="Yagi K."/>
            <person name="Yoshizaki F."/>
            <person name="Wada S."/>
            <person name="Zhang C."/>
            <person name="Hyatt P.D."/>
            <person name="Larimer F."/>
            <person name="Detter C."/>
            <person name="Doggett N."/>
            <person name="Glavina T."/>
            <person name="Hawkins T."/>
            <person name="Richardson P."/>
            <person name="Lucas S."/>
            <person name="Kohara Y."/>
            <person name="Levine M."/>
            <person name="Satoh N."/>
            <person name="Rokhsar D.S."/>
        </authorList>
    </citation>
    <scope>NUCLEOTIDE SEQUENCE [LARGE SCALE GENOMIC DNA]</scope>
</reference>
<reference evidence="1" key="3">
    <citation type="submission" date="2025-08" db="UniProtKB">
        <authorList>
            <consortium name="Ensembl"/>
        </authorList>
    </citation>
    <scope>IDENTIFICATION</scope>
</reference>
<accession>H2XZ30</accession>
<dbReference type="KEGG" id="cin:104265624"/>
<dbReference type="Ensembl" id="ENSCINT00000031220.1">
    <property type="protein sequence ID" value="ENSCINP00000034914.1"/>
    <property type="gene ID" value="ENSCING00000022515.1"/>
</dbReference>
<accession>A0A1W3JBY5</accession>
<dbReference type="EMBL" id="EAAA01002006">
    <property type="status" value="NOT_ANNOTATED_CDS"/>
    <property type="molecule type" value="Genomic_DNA"/>
</dbReference>
<dbReference type="RefSeq" id="XP_009858354.1">
    <property type="nucleotide sequence ID" value="XM_009860052.3"/>
</dbReference>
<keyword evidence="2" id="KW-1185">Reference proteome</keyword>
<name>H2XZ30_CIOIN</name>
<proteinExistence type="predicted"/>
<evidence type="ECO:0000313" key="1">
    <source>
        <dbReference type="Ensembl" id="ENSCINP00000034914.1"/>
    </source>
</evidence>
<dbReference type="AlphaFoldDB" id="H2XZ30"/>
<gene>
    <name evidence="1" type="primary">LOC104265624</name>
</gene>
<dbReference type="HOGENOM" id="CLU_1948074_0_0_1"/>
<organism evidence="1 2">
    <name type="scientific">Ciona intestinalis</name>
    <name type="common">Transparent sea squirt</name>
    <name type="synonym">Ascidia intestinalis</name>
    <dbReference type="NCBI Taxonomy" id="7719"/>
    <lineage>
        <taxon>Eukaryota</taxon>
        <taxon>Metazoa</taxon>
        <taxon>Chordata</taxon>
        <taxon>Tunicata</taxon>
        <taxon>Ascidiacea</taxon>
        <taxon>Phlebobranchia</taxon>
        <taxon>Cionidae</taxon>
        <taxon>Ciona</taxon>
    </lineage>
</organism>
<evidence type="ECO:0000313" key="2">
    <source>
        <dbReference type="Proteomes" id="UP000008144"/>
    </source>
</evidence>
<reference evidence="1" key="2">
    <citation type="journal article" date="2008" name="Genome Biol.">
        <title>Improved genome assembly and evidence-based global gene model set for the chordate Ciona intestinalis: new insight into intron and operon populations.</title>
        <authorList>
            <person name="Satou Y."/>
            <person name="Mineta K."/>
            <person name="Ogasawara M."/>
            <person name="Sasakura Y."/>
            <person name="Shoguchi E."/>
            <person name="Ueno K."/>
            <person name="Yamada L."/>
            <person name="Matsumoto J."/>
            <person name="Wasserscheid J."/>
            <person name="Dewar K."/>
            <person name="Wiley G.B."/>
            <person name="Macmil S.L."/>
            <person name="Roe B.A."/>
            <person name="Zeller R.W."/>
            <person name="Hastings K.E."/>
            <person name="Lemaire P."/>
            <person name="Lindquist E."/>
            <person name="Endo T."/>
            <person name="Hotta K."/>
            <person name="Inaba K."/>
        </authorList>
    </citation>
    <scope>NUCLEOTIDE SEQUENCE [LARGE SCALE GENOMIC DNA]</scope>
    <source>
        <strain evidence="1">wild type</strain>
    </source>
</reference>
<dbReference type="GeneID" id="104265624"/>
<reference evidence="1" key="4">
    <citation type="submission" date="2025-09" db="UniProtKB">
        <authorList>
            <consortium name="Ensembl"/>
        </authorList>
    </citation>
    <scope>IDENTIFICATION</scope>
</reference>